<dbReference type="InterPro" id="IPR028081">
    <property type="entry name" value="Leu-bd"/>
</dbReference>
<evidence type="ECO:0000313" key="6">
    <source>
        <dbReference type="Proteomes" id="UP001595528"/>
    </source>
</evidence>
<keyword evidence="6" id="KW-1185">Reference proteome</keyword>
<sequence>MAVAAAIAGGLAWGGAQAAEYGPGASETEILIGNTMPYSGPVSAYGTIGKLVSVCLDKKNAEGGVNGRKVRYISLDDGYSPPKTVEQTRKLVEREKVLGVVQSLGTPTSFSVRKYLNQKKVPQLLIASGGSMWGDYENYPWTMGYQPAYRTEGQIYGKYVAANYPGAKIAVLYQNDDFGKDYLTGFKEGLGDKTDLIVAEETYESTDPTVDSQIINLANSGADTFLNITTAKFAAQSIRKMADIGWQPMHFLNNTSNSIGAVLKPAGLDKSVDIISADYLKDPTDPEWQDDEDFKAWLDFMENDFKGDKLDKLNVYAWSTCHALIHILEKMGDTLTRENMLKQAEDLDFEPPMLLPGIRVKTGPQDHFPIEQMQLIRFNGEAWERFGDIIDVSGTASN</sequence>
<dbReference type="Pfam" id="PF13458">
    <property type="entry name" value="Peripla_BP_6"/>
    <property type="match status" value="1"/>
</dbReference>
<dbReference type="EMBL" id="JBHRTR010000029">
    <property type="protein sequence ID" value="MFC3228966.1"/>
    <property type="molecule type" value="Genomic_DNA"/>
</dbReference>
<evidence type="ECO:0000256" key="1">
    <source>
        <dbReference type="ARBA" id="ARBA00010062"/>
    </source>
</evidence>
<evidence type="ECO:0000256" key="3">
    <source>
        <dbReference type="SAM" id="SignalP"/>
    </source>
</evidence>
<dbReference type="PANTHER" id="PTHR47235">
    <property type="entry name" value="BLR6548 PROTEIN"/>
    <property type="match status" value="1"/>
</dbReference>
<dbReference type="Gene3D" id="3.40.50.2300">
    <property type="match status" value="2"/>
</dbReference>
<evidence type="ECO:0000256" key="2">
    <source>
        <dbReference type="ARBA" id="ARBA00022729"/>
    </source>
</evidence>
<evidence type="ECO:0000259" key="4">
    <source>
        <dbReference type="Pfam" id="PF13458"/>
    </source>
</evidence>
<comment type="caution">
    <text evidence="5">The sequence shown here is derived from an EMBL/GenBank/DDBJ whole genome shotgun (WGS) entry which is preliminary data.</text>
</comment>
<feature type="chain" id="PRO_5045416320" evidence="3">
    <location>
        <begin position="19"/>
        <end position="398"/>
    </location>
</feature>
<dbReference type="InterPro" id="IPR028082">
    <property type="entry name" value="Peripla_BP_I"/>
</dbReference>
<keyword evidence="2 3" id="KW-0732">Signal</keyword>
<evidence type="ECO:0000313" key="5">
    <source>
        <dbReference type="EMBL" id="MFC3228966.1"/>
    </source>
</evidence>
<gene>
    <name evidence="5" type="ORF">ACFOGJ_17105</name>
</gene>
<feature type="signal peptide" evidence="3">
    <location>
        <begin position="1"/>
        <end position="18"/>
    </location>
</feature>
<dbReference type="SUPFAM" id="SSF53822">
    <property type="entry name" value="Periplasmic binding protein-like I"/>
    <property type="match status" value="1"/>
</dbReference>
<reference evidence="6" key="1">
    <citation type="journal article" date="2019" name="Int. J. Syst. Evol. Microbiol.">
        <title>The Global Catalogue of Microorganisms (GCM) 10K type strain sequencing project: providing services to taxonomists for standard genome sequencing and annotation.</title>
        <authorList>
            <consortium name="The Broad Institute Genomics Platform"/>
            <consortium name="The Broad Institute Genome Sequencing Center for Infectious Disease"/>
            <person name="Wu L."/>
            <person name="Ma J."/>
        </authorList>
    </citation>
    <scope>NUCLEOTIDE SEQUENCE [LARGE SCALE GENOMIC DNA]</scope>
    <source>
        <strain evidence="6">KCTC 42964</strain>
    </source>
</reference>
<proteinExistence type="inferred from homology"/>
<organism evidence="5 6">
    <name type="scientific">Marinibaculum pumilum</name>
    <dbReference type="NCBI Taxonomy" id="1766165"/>
    <lineage>
        <taxon>Bacteria</taxon>
        <taxon>Pseudomonadati</taxon>
        <taxon>Pseudomonadota</taxon>
        <taxon>Alphaproteobacteria</taxon>
        <taxon>Rhodospirillales</taxon>
        <taxon>Rhodospirillaceae</taxon>
        <taxon>Marinibaculum</taxon>
    </lineage>
</organism>
<protein>
    <submittedName>
        <fullName evidence="5">ABC transporter substrate-binding protein</fullName>
    </submittedName>
</protein>
<dbReference type="RefSeq" id="WP_379902647.1">
    <property type="nucleotide sequence ID" value="NZ_JBHRTR010000029.1"/>
</dbReference>
<comment type="similarity">
    <text evidence="1">Belongs to the leucine-binding protein family.</text>
</comment>
<feature type="domain" description="Leucine-binding protein" evidence="4">
    <location>
        <begin position="30"/>
        <end position="379"/>
    </location>
</feature>
<dbReference type="Proteomes" id="UP001595528">
    <property type="component" value="Unassembled WGS sequence"/>
</dbReference>
<accession>A0ABV7L3M9</accession>
<dbReference type="PANTHER" id="PTHR47235:SF1">
    <property type="entry name" value="BLR6548 PROTEIN"/>
    <property type="match status" value="1"/>
</dbReference>
<dbReference type="CDD" id="cd06343">
    <property type="entry name" value="PBP1_ABC_ligand_binding-like"/>
    <property type="match status" value="1"/>
</dbReference>
<name>A0ABV7L3M9_9PROT</name>